<evidence type="ECO:0000313" key="1">
    <source>
        <dbReference type="EMBL" id="CAF4924953.1"/>
    </source>
</evidence>
<proteinExistence type="predicted"/>
<organism evidence="1 2">
    <name type="scientific">Rotaria socialis</name>
    <dbReference type="NCBI Taxonomy" id="392032"/>
    <lineage>
        <taxon>Eukaryota</taxon>
        <taxon>Metazoa</taxon>
        <taxon>Spiralia</taxon>
        <taxon>Gnathifera</taxon>
        <taxon>Rotifera</taxon>
        <taxon>Eurotatoria</taxon>
        <taxon>Bdelloidea</taxon>
        <taxon>Philodinida</taxon>
        <taxon>Philodinidae</taxon>
        <taxon>Rotaria</taxon>
    </lineage>
</organism>
<dbReference type="EMBL" id="CAJOBP010084130">
    <property type="protein sequence ID" value="CAF4924953.1"/>
    <property type="molecule type" value="Genomic_DNA"/>
</dbReference>
<name>A0A821WEL8_9BILA</name>
<keyword evidence="2" id="KW-1185">Reference proteome</keyword>
<dbReference type="AlphaFoldDB" id="A0A821WEL8"/>
<gene>
    <name evidence="1" type="ORF">UJA718_LOCUS46605</name>
</gene>
<feature type="non-terminal residue" evidence="1">
    <location>
        <position position="66"/>
    </location>
</feature>
<evidence type="ECO:0000313" key="2">
    <source>
        <dbReference type="Proteomes" id="UP000663873"/>
    </source>
</evidence>
<accession>A0A821WEL8</accession>
<sequence length="66" mass="7676">MSRAIQRLMKDYRKAEQLVGRSSNEPFSDFSNAATFTTQTYAQQMAQIRRDPDLTQDEKKYLVAVE</sequence>
<comment type="caution">
    <text evidence="1">The sequence shown here is derived from an EMBL/GenBank/DDBJ whole genome shotgun (WGS) entry which is preliminary data.</text>
</comment>
<reference evidence="1" key="1">
    <citation type="submission" date="2021-02" db="EMBL/GenBank/DDBJ databases">
        <authorList>
            <person name="Nowell W R."/>
        </authorList>
    </citation>
    <scope>NUCLEOTIDE SEQUENCE</scope>
</reference>
<protein>
    <submittedName>
        <fullName evidence="1">Uncharacterized protein</fullName>
    </submittedName>
</protein>
<dbReference type="Proteomes" id="UP000663873">
    <property type="component" value="Unassembled WGS sequence"/>
</dbReference>